<dbReference type="AlphaFoldDB" id="A0A4P6JUU5"/>
<dbReference type="EMBL" id="CP035758">
    <property type="protein sequence ID" value="QBD78716.1"/>
    <property type="molecule type" value="Genomic_DNA"/>
</dbReference>
<dbReference type="KEGG" id="kbs:EPA93_23125"/>
<dbReference type="RefSeq" id="WP_129889769.1">
    <property type="nucleotide sequence ID" value="NZ_CP035758.1"/>
</dbReference>
<evidence type="ECO:0000313" key="2">
    <source>
        <dbReference type="EMBL" id="QBD78716.1"/>
    </source>
</evidence>
<reference evidence="2 3" key="1">
    <citation type="submission" date="2019-01" db="EMBL/GenBank/DDBJ databases">
        <title>Ktedonosporobacter rubrisoli SCAWS-G2.</title>
        <authorList>
            <person name="Huang Y."/>
            <person name="Yan B."/>
        </authorList>
    </citation>
    <scope>NUCLEOTIDE SEQUENCE [LARGE SCALE GENOMIC DNA]</scope>
    <source>
        <strain evidence="2 3">SCAWS-G2</strain>
    </source>
</reference>
<dbReference type="Proteomes" id="UP000290365">
    <property type="component" value="Chromosome"/>
</dbReference>
<name>A0A4P6JUU5_KTERU</name>
<accession>A0A4P6JUU5</accession>
<feature type="compositionally biased region" description="Basic and acidic residues" evidence="1">
    <location>
        <begin position="55"/>
        <end position="82"/>
    </location>
</feature>
<gene>
    <name evidence="2" type="ORF">EPA93_23125</name>
</gene>
<sequence>MAKKHQQRPAREAAGRNNPEKSTVITTGPYKKPETYQEQAALHENPEKQAQASRVHPERDPHPGQTHKSDSQARLEDRESRSGTESNAGNPRKAARVHESAQGKQPAAHPEGVNYSYDLQVAQRPAGDLGLGEAEVPGDTLSAMDIKELHTKLADLTDDELKQIQILPVGTRLEQGSRYIDLQHLEQGDFVATASMVSGSNNLYVAKKDAPYVLWNRLNQVTNPARLDEPGQAQA</sequence>
<evidence type="ECO:0000256" key="1">
    <source>
        <dbReference type="SAM" id="MobiDB-lite"/>
    </source>
</evidence>
<organism evidence="2 3">
    <name type="scientific">Ktedonosporobacter rubrisoli</name>
    <dbReference type="NCBI Taxonomy" id="2509675"/>
    <lineage>
        <taxon>Bacteria</taxon>
        <taxon>Bacillati</taxon>
        <taxon>Chloroflexota</taxon>
        <taxon>Ktedonobacteria</taxon>
        <taxon>Ktedonobacterales</taxon>
        <taxon>Ktedonosporobacteraceae</taxon>
        <taxon>Ktedonosporobacter</taxon>
    </lineage>
</organism>
<feature type="region of interest" description="Disordered" evidence="1">
    <location>
        <begin position="1"/>
        <end position="112"/>
    </location>
</feature>
<evidence type="ECO:0000313" key="3">
    <source>
        <dbReference type="Proteomes" id="UP000290365"/>
    </source>
</evidence>
<proteinExistence type="predicted"/>
<protein>
    <submittedName>
        <fullName evidence="2">Uncharacterized protein</fullName>
    </submittedName>
</protein>
<dbReference type="OrthoDB" id="162944at2"/>
<keyword evidence="3" id="KW-1185">Reference proteome</keyword>